<evidence type="ECO:0000313" key="2">
    <source>
        <dbReference type="EMBL" id="TCL58309.1"/>
    </source>
</evidence>
<dbReference type="OrthoDB" id="9802385at2"/>
<dbReference type="AlphaFoldDB" id="A0A4R1QZA1"/>
<dbReference type="SUPFAM" id="SSF109604">
    <property type="entry name" value="HD-domain/PDEase-like"/>
    <property type="match status" value="1"/>
</dbReference>
<dbReference type="PANTHER" id="PTHR46246:SF1">
    <property type="entry name" value="GUANOSINE-3',5'-BIS(DIPHOSPHATE) 3'-PYROPHOSPHOHYDROLASE MESH1"/>
    <property type="match status" value="1"/>
</dbReference>
<evidence type="ECO:0000313" key="3">
    <source>
        <dbReference type="Proteomes" id="UP000295008"/>
    </source>
</evidence>
<dbReference type="PANTHER" id="PTHR46246">
    <property type="entry name" value="GUANOSINE-3',5'-BIS(DIPHOSPHATE) 3'-PYROPHOSPHOHYDROLASE MESH1"/>
    <property type="match status" value="1"/>
</dbReference>
<dbReference type="GO" id="GO:0016301">
    <property type="term" value="F:kinase activity"/>
    <property type="evidence" value="ECO:0007669"/>
    <property type="project" value="UniProtKB-KW"/>
</dbReference>
<keyword evidence="2" id="KW-0808">Transferase</keyword>
<comment type="caution">
    <text evidence="2">The sequence shown here is derived from an EMBL/GenBank/DDBJ whole genome shotgun (WGS) entry which is preliminary data.</text>
</comment>
<keyword evidence="3" id="KW-1185">Reference proteome</keyword>
<dbReference type="GO" id="GO:0008893">
    <property type="term" value="F:guanosine-3',5'-bis(diphosphate) 3'-diphosphatase activity"/>
    <property type="evidence" value="ECO:0007669"/>
    <property type="project" value="TreeGrafter"/>
</dbReference>
<dbReference type="RefSeq" id="WP_132016796.1">
    <property type="nucleotide sequence ID" value="NZ_SLUN01000042.1"/>
</dbReference>
<keyword evidence="2" id="KW-0418">Kinase</keyword>
<dbReference type="EMBL" id="SLUN01000042">
    <property type="protein sequence ID" value="TCL58309.1"/>
    <property type="molecule type" value="Genomic_DNA"/>
</dbReference>
<dbReference type="Pfam" id="PF13328">
    <property type="entry name" value="HD_4"/>
    <property type="match status" value="1"/>
</dbReference>
<dbReference type="InterPro" id="IPR052194">
    <property type="entry name" value="MESH1"/>
</dbReference>
<dbReference type="SMART" id="SM00471">
    <property type="entry name" value="HDc"/>
    <property type="match status" value="1"/>
</dbReference>
<dbReference type="Gene3D" id="1.10.3210.10">
    <property type="entry name" value="Hypothetical protein af1432"/>
    <property type="match status" value="1"/>
</dbReference>
<evidence type="ECO:0000259" key="1">
    <source>
        <dbReference type="SMART" id="SM00471"/>
    </source>
</evidence>
<feature type="domain" description="HD/PDEase" evidence="1">
    <location>
        <begin position="26"/>
        <end position="137"/>
    </location>
</feature>
<dbReference type="InterPro" id="IPR003607">
    <property type="entry name" value="HD/PDEase_dom"/>
</dbReference>
<name>A0A4R1QZA1_HYDET</name>
<sequence>MELSATFDQALVYASQIHRTQHRKGSGIPYFSHLMAVAALVLENGGSETEAIAALLHDAVEDQGGMARLDEIRRLFGPAVAEVVAGCTDAWGEPKPAWEERKRRYLEHLPQAAPATLLVSSADKLHNARTILEDYRQFGETLWPRFSHGKPGILWYYRALATAYRRAGAPERIVAELERVLDELEKMAGR</sequence>
<dbReference type="Proteomes" id="UP000295008">
    <property type="component" value="Unassembled WGS sequence"/>
</dbReference>
<gene>
    <name evidence="2" type="ORF">EDC14_10422</name>
</gene>
<accession>A0A4R1QZA1</accession>
<proteinExistence type="predicted"/>
<reference evidence="2 3" key="1">
    <citation type="submission" date="2019-03" db="EMBL/GenBank/DDBJ databases">
        <title>Genomic Encyclopedia of Type Strains, Phase IV (KMG-IV): sequencing the most valuable type-strain genomes for metagenomic binning, comparative biology and taxonomic classification.</title>
        <authorList>
            <person name="Goeker M."/>
        </authorList>
    </citation>
    <scope>NUCLEOTIDE SEQUENCE [LARGE SCALE GENOMIC DNA]</scope>
    <source>
        <strain evidence="2 3">LX-B</strain>
    </source>
</reference>
<protein>
    <submittedName>
        <fullName evidence="2">GTP pyrophosphokinase</fullName>
    </submittedName>
</protein>
<organism evidence="2 3">
    <name type="scientific">Hydrogenispora ethanolica</name>
    <dbReference type="NCBI Taxonomy" id="1082276"/>
    <lineage>
        <taxon>Bacteria</taxon>
        <taxon>Bacillati</taxon>
        <taxon>Bacillota</taxon>
        <taxon>Hydrogenispora</taxon>
    </lineage>
</organism>